<feature type="non-terminal residue" evidence="2">
    <location>
        <position position="1"/>
    </location>
</feature>
<reference evidence="2" key="1">
    <citation type="submission" date="2020-10" db="EMBL/GenBank/DDBJ databases">
        <authorList>
            <person name="Gilroy R."/>
        </authorList>
    </citation>
    <scope>NUCLEOTIDE SEQUENCE</scope>
    <source>
        <strain evidence="2">10406</strain>
    </source>
</reference>
<comment type="caution">
    <text evidence="2">The sequence shown here is derived from an EMBL/GenBank/DDBJ whole genome shotgun (WGS) entry which is preliminary data.</text>
</comment>
<accession>A0A9D1SW40</accession>
<name>A0A9D1SW40_9FIRM</name>
<dbReference type="Pfam" id="PF17189">
    <property type="entry name" value="Glyco_hydro_30C"/>
    <property type="match status" value="1"/>
</dbReference>
<protein>
    <recommendedName>
        <fullName evidence="1">Glycosyl hydrolase family 30 beta sandwich domain-containing protein</fullName>
    </recommendedName>
</protein>
<evidence type="ECO:0000313" key="3">
    <source>
        <dbReference type="Proteomes" id="UP000886857"/>
    </source>
</evidence>
<sequence>VVIRDLTMINAVDWSWWLSVAAGGYNDGLVYWPAATEGGEDEVYVLKRYYTFGQLTRFISAGDTRLFTKSSDPAGWAGVDAVAVRKPSGEVVVVVVNDGAAKSLTVSGLEAFAGAQVAVTTTTASKNWAESTLTFGGELPLEKDSVTTFVFG</sequence>
<gene>
    <name evidence="2" type="ORF">IAC73_03620</name>
</gene>
<reference evidence="2" key="2">
    <citation type="journal article" date="2021" name="PeerJ">
        <title>Extensive microbial diversity within the chicken gut microbiome revealed by metagenomics and culture.</title>
        <authorList>
            <person name="Gilroy R."/>
            <person name="Ravi A."/>
            <person name="Getino M."/>
            <person name="Pursley I."/>
            <person name="Horton D.L."/>
            <person name="Alikhan N.F."/>
            <person name="Baker D."/>
            <person name="Gharbi K."/>
            <person name="Hall N."/>
            <person name="Watson M."/>
            <person name="Adriaenssens E.M."/>
            <person name="Foster-Nyarko E."/>
            <person name="Jarju S."/>
            <person name="Secka A."/>
            <person name="Antonio M."/>
            <person name="Oren A."/>
            <person name="Chaudhuri R.R."/>
            <person name="La Ragione R."/>
            <person name="Hildebrand F."/>
            <person name="Pallen M.J."/>
        </authorList>
    </citation>
    <scope>NUCLEOTIDE SEQUENCE</scope>
    <source>
        <strain evidence="2">10406</strain>
    </source>
</reference>
<evidence type="ECO:0000259" key="1">
    <source>
        <dbReference type="Pfam" id="PF17189"/>
    </source>
</evidence>
<proteinExistence type="predicted"/>
<organism evidence="2 3">
    <name type="scientific">Candidatus Limadaptatus stercoripullorum</name>
    <dbReference type="NCBI Taxonomy" id="2840846"/>
    <lineage>
        <taxon>Bacteria</taxon>
        <taxon>Bacillati</taxon>
        <taxon>Bacillota</taxon>
        <taxon>Clostridia</taxon>
        <taxon>Eubacteriales</taxon>
        <taxon>Candidatus Limadaptatus</taxon>
    </lineage>
</organism>
<dbReference type="EMBL" id="DVOE01000054">
    <property type="protein sequence ID" value="HIU98914.1"/>
    <property type="molecule type" value="Genomic_DNA"/>
</dbReference>
<dbReference type="Gene3D" id="2.60.40.1180">
    <property type="entry name" value="Golgi alpha-mannosidase II"/>
    <property type="match status" value="1"/>
</dbReference>
<dbReference type="InterPro" id="IPR013780">
    <property type="entry name" value="Glyco_hydro_b"/>
</dbReference>
<dbReference type="InterPro" id="IPR033452">
    <property type="entry name" value="GH30_C"/>
</dbReference>
<dbReference type="Proteomes" id="UP000886857">
    <property type="component" value="Unassembled WGS sequence"/>
</dbReference>
<evidence type="ECO:0000313" key="2">
    <source>
        <dbReference type="EMBL" id="HIU98914.1"/>
    </source>
</evidence>
<dbReference type="AlphaFoldDB" id="A0A9D1SW40"/>
<feature type="domain" description="Glycosyl hydrolase family 30 beta sandwich" evidence="1">
    <location>
        <begin position="64"/>
        <end position="116"/>
    </location>
</feature>
<dbReference type="Gene3D" id="3.20.20.80">
    <property type="entry name" value="Glycosidases"/>
    <property type="match status" value="1"/>
</dbReference>